<proteinExistence type="predicted"/>
<protein>
    <submittedName>
        <fullName evidence="2">Uncharacterized protein</fullName>
    </submittedName>
</protein>
<dbReference type="AlphaFoldDB" id="A0A1W0A1N0"/>
<organism evidence="2 3">
    <name type="scientific">Thraustotheca clavata</name>
    <dbReference type="NCBI Taxonomy" id="74557"/>
    <lineage>
        <taxon>Eukaryota</taxon>
        <taxon>Sar</taxon>
        <taxon>Stramenopiles</taxon>
        <taxon>Oomycota</taxon>
        <taxon>Saprolegniomycetes</taxon>
        <taxon>Saprolegniales</taxon>
        <taxon>Achlyaceae</taxon>
        <taxon>Thraustotheca</taxon>
    </lineage>
</organism>
<gene>
    <name evidence="2" type="ORF">THRCLA_03566</name>
</gene>
<sequence>MGHLLMTGMAWRSRYTNVASAFPSFVNISTSDEVYLALRSVETAWVFALLSFLVCFCGLLRGYSGYIEIANVLQIVLHFAGSMMVSRFILEELHYIYLW</sequence>
<evidence type="ECO:0000313" key="2">
    <source>
        <dbReference type="EMBL" id="OQS04186.1"/>
    </source>
</evidence>
<accession>A0A1W0A1N0</accession>
<dbReference type="Pfam" id="PF14995">
    <property type="entry name" value="TMEM107"/>
    <property type="match status" value="1"/>
</dbReference>
<dbReference type="EMBL" id="JNBS01000667">
    <property type="protein sequence ID" value="OQS04186.1"/>
    <property type="molecule type" value="Genomic_DNA"/>
</dbReference>
<name>A0A1W0A1N0_9STRA</name>
<reference evidence="2 3" key="1">
    <citation type="journal article" date="2014" name="Genome Biol. Evol.">
        <title>The secreted proteins of Achlya hypogyna and Thraustotheca clavata identify the ancestral oomycete secretome and reveal gene acquisitions by horizontal gene transfer.</title>
        <authorList>
            <person name="Misner I."/>
            <person name="Blouin N."/>
            <person name="Leonard G."/>
            <person name="Richards T.A."/>
            <person name="Lane C.E."/>
        </authorList>
    </citation>
    <scope>NUCLEOTIDE SEQUENCE [LARGE SCALE GENOMIC DNA]</scope>
    <source>
        <strain evidence="2 3">ATCC 34112</strain>
    </source>
</reference>
<evidence type="ECO:0000256" key="1">
    <source>
        <dbReference type="SAM" id="Phobius"/>
    </source>
</evidence>
<dbReference type="InterPro" id="IPR029248">
    <property type="entry name" value="TMEM107"/>
</dbReference>
<feature type="transmembrane region" description="Helical" evidence="1">
    <location>
        <begin position="72"/>
        <end position="90"/>
    </location>
</feature>
<feature type="transmembrane region" description="Helical" evidence="1">
    <location>
        <begin position="43"/>
        <end position="60"/>
    </location>
</feature>
<keyword evidence="1" id="KW-0812">Transmembrane</keyword>
<evidence type="ECO:0000313" key="3">
    <source>
        <dbReference type="Proteomes" id="UP000243217"/>
    </source>
</evidence>
<keyword evidence="1" id="KW-1133">Transmembrane helix</keyword>
<dbReference type="OrthoDB" id="2114471at2759"/>
<dbReference type="Proteomes" id="UP000243217">
    <property type="component" value="Unassembled WGS sequence"/>
</dbReference>
<comment type="caution">
    <text evidence="2">The sequence shown here is derived from an EMBL/GenBank/DDBJ whole genome shotgun (WGS) entry which is preliminary data.</text>
</comment>
<keyword evidence="3" id="KW-1185">Reference proteome</keyword>
<keyword evidence="1" id="KW-0472">Membrane</keyword>